<gene>
    <name evidence="1" type="ORF">EYF80_001698</name>
</gene>
<comment type="caution">
    <text evidence="1">The sequence shown here is derived from an EMBL/GenBank/DDBJ whole genome shotgun (WGS) entry which is preliminary data.</text>
</comment>
<dbReference type="EMBL" id="SRLO01000007">
    <property type="protein sequence ID" value="TNN88117.1"/>
    <property type="molecule type" value="Genomic_DNA"/>
</dbReference>
<dbReference type="Proteomes" id="UP000314294">
    <property type="component" value="Unassembled WGS sequence"/>
</dbReference>
<name>A0A4Z2JDR7_9TELE</name>
<protein>
    <submittedName>
        <fullName evidence="1">Uncharacterized protein</fullName>
    </submittedName>
</protein>
<proteinExistence type="predicted"/>
<evidence type="ECO:0000313" key="1">
    <source>
        <dbReference type="EMBL" id="TNN88117.1"/>
    </source>
</evidence>
<dbReference type="AlphaFoldDB" id="A0A4Z2JDR7"/>
<sequence>MITPVSLSGGRPANWPHIGAYIPRCALLHHHLRSAGVGRSAGAQTAPVSRLPGWFSHGAADGSRQTGDALAKLTSLCQHHHLLSAFHHKHDLENLDFTGECKPEERRRQAVELQQPSLSLCALACPNEGRGPGGVQPPPPPSPPAEKLREIPLAFYHDSFIWPAKEEKKK</sequence>
<organism evidence="1 2">
    <name type="scientific">Liparis tanakae</name>
    <name type="common">Tanaka's snailfish</name>
    <dbReference type="NCBI Taxonomy" id="230148"/>
    <lineage>
        <taxon>Eukaryota</taxon>
        <taxon>Metazoa</taxon>
        <taxon>Chordata</taxon>
        <taxon>Craniata</taxon>
        <taxon>Vertebrata</taxon>
        <taxon>Euteleostomi</taxon>
        <taxon>Actinopterygii</taxon>
        <taxon>Neopterygii</taxon>
        <taxon>Teleostei</taxon>
        <taxon>Neoteleostei</taxon>
        <taxon>Acanthomorphata</taxon>
        <taxon>Eupercaria</taxon>
        <taxon>Perciformes</taxon>
        <taxon>Cottioidei</taxon>
        <taxon>Cottales</taxon>
        <taxon>Liparidae</taxon>
        <taxon>Liparis</taxon>
    </lineage>
</organism>
<accession>A0A4Z2JDR7</accession>
<evidence type="ECO:0000313" key="2">
    <source>
        <dbReference type="Proteomes" id="UP000314294"/>
    </source>
</evidence>
<keyword evidence="2" id="KW-1185">Reference proteome</keyword>
<reference evidence="1 2" key="1">
    <citation type="submission" date="2019-03" db="EMBL/GenBank/DDBJ databases">
        <title>First draft genome of Liparis tanakae, snailfish: a comprehensive survey of snailfish specific genes.</title>
        <authorList>
            <person name="Kim W."/>
            <person name="Song I."/>
            <person name="Jeong J.-H."/>
            <person name="Kim D."/>
            <person name="Kim S."/>
            <person name="Ryu S."/>
            <person name="Song J.Y."/>
            <person name="Lee S.K."/>
        </authorList>
    </citation>
    <scope>NUCLEOTIDE SEQUENCE [LARGE SCALE GENOMIC DNA]</scope>
    <source>
        <tissue evidence="1">Muscle</tissue>
    </source>
</reference>